<comment type="caution">
    <text evidence="1">The sequence shown here is derived from an EMBL/GenBank/DDBJ whole genome shotgun (WGS) entry which is preliminary data.</text>
</comment>
<name>A0A1B7WZ71_APHFL</name>
<dbReference type="Proteomes" id="UP000092093">
    <property type="component" value="Unassembled WGS sequence"/>
</dbReference>
<reference evidence="1 2" key="1">
    <citation type="submission" date="2015-09" db="EMBL/GenBank/DDBJ databases">
        <title>Aphanizomenon flos-aquae WA102.</title>
        <authorList>
            <person name="Driscoll C."/>
        </authorList>
    </citation>
    <scope>NUCLEOTIDE SEQUENCE [LARGE SCALE GENOMIC DNA]</scope>
    <source>
        <strain evidence="1">WA102</strain>
    </source>
</reference>
<dbReference type="AlphaFoldDB" id="A0A1B7WZ71"/>
<protein>
    <submittedName>
        <fullName evidence="1">Uncharacterized protein</fullName>
    </submittedName>
</protein>
<accession>A0A1B7WZ71</accession>
<proteinExistence type="predicted"/>
<evidence type="ECO:0000313" key="1">
    <source>
        <dbReference type="EMBL" id="OBQ42409.1"/>
    </source>
</evidence>
<organism evidence="1 2">
    <name type="scientific">Aphanizomenon flos-aquae WA102</name>
    <dbReference type="NCBI Taxonomy" id="1710896"/>
    <lineage>
        <taxon>Bacteria</taxon>
        <taxon>Bacillati</taxon>
        <taxon>Cyanobacteriota</taxon>
        <taxon>Cyanophyceae</taxon>
        <taxon>Nostocales</taxon>
        <taxon>Aphanizomenonaceae</taxon>
        <taxon>Aphanizomenon</taxon>
    </lineage>
</organism>
<dbReference type="EMBL" id="LJOW01000106">
    <property type="protein sequence ID" value="OBQ42409.1"/>
    <property type="molecule type" value="Genomic_DNA"/>
</dbReference>
<gene>
    <name evidence="1" type="ORF">AN484_17835</name>
</gene>
<evidence type="ECO:0000313" key="2">
    <source>
        <dbReference type="Proteomes" id="UP000092093"/>
    </source>
</evidence>
<sequence length="63" mass="7013">MASWGGTRCPGCGIDIRPYQLLGADFSGTLVDEYGNWTGHISGYLLPCKKVKKCPSERNWFCQ</sequence>